<sequence length="54" mass="5949">MVIETVPSEEGLCEKRASAGGIWKTVTFRLSCVCRTATGPTWRLQIIKSSLSLH</sequence>
<gene>
    <name evidence="1" type="ORF">GBAR_LOCUS31460</name>
</gene>
<dbReference type="AlphaFoldDB" id="A0AA35U088"/>
<dbReference type="EMBL" id="CASHTH010004474">
    <property type="protein sequence ID" value="CAI8057755.1"/>
    <property type="molecule type" value="Genomic_DNA"/>
</dbReference>
<protein>
    <submittedName>
        <fullName evidence="1">Uncharacterized protein</fullName>
    </submittedName>
</protein>
<reference evidence="1" key="1">
    <citation type="submission" date="2023-03" db="EMBL/GenBank/DDBJ databases">
        <authorList>
            <person name="Steffen K."/>
            <person name="Cardenas P."/>
        </authorList>
    </citation>
    <scope>NUCLEOTIDE SEQUENCE</scope>
</reference>
<accession>A0AA35U088</accession>
<comment type="caution">
    <text evidence="1">The sequence shown here is derived from an EMBL/GenBank/DDBJ whole genome shotgun (WGS) entry which is preliminary data.</text>
</comment>
<evidence type="ECO:0000313" key="2">
    <source>
        <dbReference type="Proteomes" id="UP001174909"/>
    </source>
</evidence>
<name>A0AA35U088_GEOBA</name>
<evidence type="ECO:0000313" key="1">
    <source>
        <dbReference type="EMBL" id="CAI8057755.1"/>
    </source>
</evidence>
<organism evidence="1 2">
    <name type="scientific">Geodia barretti</name>
    <name type="common">Barrett's horny sponge</name>
    <dbReference type="NCBI Taxonomy" id="519541"/>
    <lineage>
        <taxon>Eukaryota</taxon>
        <taxon>Metazoa</taxon>
        <taxon>Porifera</taxon>
        <taxon>Demospongiae</taxon>
        <taxon>Heteroscleromorpha</taxon>
        <taxon>Tetractinellida</taxon>
        <taxon>Astrophorina</taxon>
        <taxon>Geodiidae</taxon>
        <taxon>Geodia</taxon>
    </lineage>
</organism>
<dbReference type="Proteomes" id="UP001174909">
    <property type="component" value="Unassembled WGS sequence"/>
</dbReference>
<proteinExistence type="predicted"/>
<keyword evidence="2" id="KW-1185">Reference proteome</keyword>